<evidence type="ECO:0000259" key="9">
    <source>
        <dbReference type="PROSITE" id="PS01124"/>
    </source>
</evidence>
<dbReference type="PROSITE" id="PS00041">
    <property type="entry name" value="HTH_ARAC_FAMILY_1"/>
    <property type="match status" value="1"/>
</dbReference>
<keyword evidence="6" id="KW-0238">DNA-binding</keyword>
<dbReference type="InterPro" id="IPR009057">
    <property type="entry name" value="Homeodomain-like_sf"/>
</dbReference>
<dbReference type="SUPFAM" id="SSF52172">
    <property type="entry name" value="CheY-like"/>
    <property type="match status" value="1"/>
</dbReference>
<accession>A0A7X0SQK6</accession>
<dbReference type="SMART" id="SM00342">
    <property type="entry name" value="HTH_ARAC"/>
    <property type="match status" value="1"/>
</dbReference>
<keyword evidence="2" id="KW-0963">Cytoplasm</keyword>
<dbReference type="InterPro" id="IPR018060">
    <property type="entry name" value="HTH_AraC"/>
</dbReference>
<feature type="domain" description="Response regulatory" evidence="10">
    <location>
        <begin position="2"/>
        <end position="119"/>
    </location>
</feature>
<evidence type="ECO:0000256" key="3">
    <source>
        <dbReference type="ARBA" id="ARBA00022553"/>
    </source>
</evidence>
<feature type="modified residue" description="4-aspartylphosphate" evidence="8">
    <location>
        <position position="54"/>
    </location>
</feature>
<gene>
    <name evidence="11" type="ORF">H7C18_14325</name>
</gene>
<evidence type="ECO:0000256" key="5">
    <source>
        <dbReference type="ARBA" id="ARBA00023015"/>
    </source>
</evidence>
<dbReference type="SUPFAM" id="SSF46689">
    <property type="entry name" value="Homeodomain-like"/>
    <property type="match status" value="2"/>
</dbReference>
<dbReference type="GO" id="GO:0003700">
    <property type="term" value="F:DNA-binding transcription factor activity"/>
    <property type="evidence" value="ECO:0007669"/>
    <property type="project" value="InterPro"/>
</dbReference>
<dbReference type="GO" id="GO:0005737">
    <property type="term" value="C:cytoplasm"/>
    <property type="evidence" value="ECO:0007669"/>
    <property type="project" value="UniProtKB-SubCell"/>
</dbReference>
<dbReference type="AlphaFoldDB" id="A0A7X0SQK6"/>
<dbReference type="PROSITE" id="PS01124">
    <property type="entry name" value="HTH_ARAC_FAMILY_2"/>
    <property type="match status" value="1"/>
</dbReference>
<keyword evidence="3 8" id="KW-0597">Phosphoprotein</keyword>
<feature type="domain" description="HTH araC/xylS-type" evidence="9">
    <location>
        <begin position="420"/>
        <end position="518"/>
    </location>
</feature>
<sequence length="528" mass="59821">MKLLIADDDRQIREGIREGIDWSEIGIADVLLASDSREALTLFAEAEPDIVITDIRMPGMDGLELLSRIRRIRPATKVIILSAYNDFDYMKRAMQYGASDYEVKPIRARSLINLIKKMRDEIVKDRVTEEAYRKYKIAYRDSFIRNWLNGTVRDRLVILEELAQCSFDAKGGMFCAVLEPQYREVRLERLRALGDELEAALEEMRQDAPWLLHRADDRLVLVMKAQHSMLYFQQTKSRLQRILKRVAADGGCAPFAAGFSGLGNAAEIQRLYAEAEAAMERQFYADGEAGMPVGSPPAGAPVPLERGPVVSLLDRAKLRQAVREGDEAAVQALLGAEFDRLASEARYCRESVATFCQTLLDMLAECSAPADATARRKAELSGGSAPVSFKACHRLVMEAYAETTRSCRAERRSQLGSMMRRIGDYIERHYREELTVELLAEQAGITPNYFSHLFKKEFGIAFKEHVNRLRVNRAKELLESTNLLVYEIGQRVGYANYAYFIQVFKKLEGYSPSELRKKAAIEEKLNNL</sequence>
<dbReference type="InterPro" id="IPR018062">
    <property type="entry name" value="HTH_AraC-typ_CS"/>
</dbReference>
<evidence type="ECO:0000313" key="12">
    <source>
        <dbReference type="Proteomes" id="UP000564644"/>
    </source>
</evidence>
<dbReference type="InterPro" id="IPR001789">
    <property type="entry name" value="Sig_transdc_resp-reg_receiver"/>
</dbReference>
<evidence type="ECO:0000313" key="11">
    <source>
        <dbReference type="EMBL" id="MBB6732093.1"/>
    </source>
</evidence>
<dbReference type="Pfam" id="PF12833">
    <property type="entry name" value="HTH_18"/>
    <property type="match status" value="1"/>
</dbReference>
<keyword evidence="5" id="KW-0805">Transcription regulation</keyword>
<dbReference type="PANTHER" id="PTHR42713">
    <property type="entry name" value="HISTIDINE KINASE-RELATED"/>
    <property type="match status" value="1"/>
</dbReference>
<comment type="caution">
    <text evidence="11">The sequence shown here is derived from an EMBL/GenBank/DDBJ whole genome shotgun (WGS) entry which is preliminary data.</text>
</comment>
<keyword evidence="12" id="KW-1185">Reference proteome</keyword>
<evidence type="ECO:0000256" key="8">
    <source>
        <dbReference type="PROSITE-ProRule" id="PRU00169"/>
    </source>
</evidence>
<dbReference type="InterPro" id="IPR011006">
    <property type="entry name" value="CheY-like_superfamily"/>
</dbReference>
<reference evidence="11 12" key="1">
    <citation type="submission" date="2020-08" db="EMBL/GenBank/DDBJ databases">
        <title>Cohnella phylogeny.</title>
        <authorList>
            <person name="Dunlap C."/>
        </authorList>
    </citation>
    <scope>NUCLEOTIDE SEQUENCE [LARGE SCALE GENOMIC DNA]</scope>
    <source>
        <strain evidence="11 12">CBP 2801</strain>
    </source>
</reference>
<dbReference type="InterPro" id="IPR051552">
    <property type="entry name" value="HptR"/>
</dbReference>
<dbReference type="EMBL" id="JACJVO010000017">
    <property type="protein sequence ID" value="MBB6732093.1"/>
    <property type="molecule type" value="Genomic_DNA"/>
</dbReference>
<dbReference type="PRINTS" id="PR00032">
    <property type="entry name" value="HTHARAC"/>
</dbReference>
<dbReference type="RefSeq" id="WP_185129762.1">
    <property type="nucleotide sequence ID" value="NZ_JACJVO010000017.1"/>
</dbReference>
<evidence type="ECO:0000259" key="10">
    <source>
        <dbReference type="PROSITE" id="PS50110"/>
    </source>
</evidence>
<name>A0A7X0SQK6_9BACL</name>
<organism evidence="11 12">
    <name type="scientific">Cohnella zeiphila</name>
    <dbReference type="NCBI Taxonomy" id="2761120"/>
    <lineage>
        <taxon>Bacteria</taxon>
        <taxon>Bacillati</taxon>
        <taxon>Bacillota</taxon>
        <taxon>Bacilli</taxon>
        <taxon>Bacillales</taxon>
        <taxon>Paenibacillaceae</taxon>
        <taxon>Cohnella</taxon>
    </lineage>
</organism>
<dbReference type="CDD" id="cd17536">
    <property type="entry name" value="REC_YesN-like"/>
    <property type="match status" value="1"/>
</dbReference>
<dbReference type="GO" id="GO:0043565">
    <property type="term" value="F:sequence-specific DNA binding"/>
    <property type="evidence" value="ECO:0007669"/>
    <property type="project" value="InterPro"/>
</dbReference>
<dbReference type="PANTHER" id="PTHR42713:SF3">
    <property type="entry name" value="TRANSCRIPTIONAL REGULATORY PROTEIN HPTR"/>
    <property type="match status" value="1"/>
</dbReference>
<dbReference type="Proteomes" id="UP000564644">
    <property type="component" value="Unassembled WGS sequence"/>
</dbReference>
<protein>
    <submittedName>
        <fullName evidence="11">Response regulator transcription factor</fullName>
    </submittedName>
</protein>
<dbReference type="Gene3D" id="1.10.10.60">
    <property type="entry name" value="Homeodomain-like"/>
    <property type="match status" value="2"/>
</dbReference>
<dbReference type="Pfam" id="PF00072">
    <property type="entry name" value="Response_reg"/>
    <property type="match status" value="1"/>
</dbReference>
<comment type="subcellular location">
    <subcellularLocation>
        <location evidence="1">Cytoplasm</location>
    </subcellularLocation>
</comment>
<evidence type="ECO:0000256" key="1">
    <source>
        <dbReference type="ARBA" id="ARBA00004496"/>
    </source>
</evidence>
<evidence type="ECO:0000256" key="2">
    <source>
        <dbReference type="ARBA" id="ARBA00022490"/>
    </source>
</evidence>
<keyword evidence="7" id="KW-0804">Transcription</keyword>
<evidence type="ECO:0000256" key="4">
    <source>
        <dbReference type="ARBA" id="ARBA00023012"/>
    </source>
</evidence>
<evidence type="ECO:0000256" key="7">
    <source>
        <dbReference type="ARBA" id="ARBA00023163"/>
    </source>
</evidence>
<keyword evidence="4" id="KW-0902">Two-component regulatory system</keyword>
<dbReference type="PROSITE" id="PS50110">
    <property type="entry name" value="RESPONSE_REGULATORY"/>
    <property type="match status" value="1"/>
</dbReference>
<dbReference type="SMART" id="SM00448">
    <property type="entry name" value="REC"/>
    <property type="match status" value="1"/>
</dbReference>
<proteinExistence type="predicted"/>
<dbReference type="InterPro" id="IPR020449">
    <property type="entry name" value="Tscrpt_reg_AraC-type_HTH"/>
</dbReference>
<evidence type="ECO:0000256" key="6">
    <source>
        <dbReference type="ARBA" id="ARBA00023125"/>
    </source>
</evidence>
<dbReference type="Gene3D" id="3.40.50.2300">
    <property type="match status" value="1"/>
</dbReference>
<dbReference type="GO" id="GO:0000160">
    <property type="term" value="P:phosphorelay signal transduction system"/>
    <property type="evidence" value="ECO:0007669"/>
    <property type="project" value="UniProtKB-KW"/>
</dbReference>